<dbReference type="PANTHER" id="PTHR23002">
    <property type="entry name" value="ZINC FINGER CCHC DOMAIN CONTAINING PROTEIN"/>
    <property type="match status" value="1"/>
</dbReference>
<dbReference type="InterPro" id="IPR051714">
    <property type="entry name" value="Znf_CCHC_NABP"/>
</dbReference>
<dbReference type="Pfam" id="PF14392">
    <property type="entry name" value="zf-CCHC_4"/>
    <property type="match status" value="1"/>
</dbReference>
<dbReference type="Pfam" id="PF00098">
    <property type="entry name" value="zf-CCHC"/>
    <property type="match status" value="2"/>
</dbReference>
<reference evidence="3 4" key="1">
    <citation type="submission" date="2019-03" db="EMBL/GenBank/DDBJ databases">
        <title>Single cell metagenomics reveals metabolic interactions within the superorganism composed of flagellate Streblomastix strix and complex community of Bacteroidetes bacteria on its surface.</title>
        <authorList>
            <person name="Treitli S.C."/>
            <person name="Kolisko M."/>
            <person name="Husnik F."/>
            <person name="Keeling P."/>
            <person name="Hampl V."/>
        </authorList>
    </citation>
    <scope>NUCLEOTIDE SEQUENCE [LARGE SCALE GENOMIC DNA]</scope>
    <source>
        <strain evidence="3">ST1C</strain>
    </source>
</reference>
<dbReference type="GO" id="GO:0003676">
    <property type="term" value="F:nucleic acid binding"/>
    <property type="evidence" value="ECO:0007669"/>
    <property type="project" value="InterPro"/>
</dbReference>
<dbReference type="OrthoDB" id="3863715at2759"/>
<organism evidence="3 4">
    <name type="scientific">Streblomastix strix</name>
    <dbReference type="NCBI Taxonomy" id="222440"/>
    <lineage>
        <taxon>Eukaryota</taxon>
        <taxon>Metamonada</taxon>
        <taxon>Preaxostyla</taxon>
        <taxon>Oxymonadida</taxon>
        <taxon>Streblomastigidae</taxon>
        <taxon>Streblomastix</taxon>
    </lineage>
</organism>
<feature type="domain" description="CCHC-type" evidence="2">
    <location>
        <begin position="138"/>
        <end position="152"/>
    </location>
</feature>
<dbReference type="InterPro" id="IPR036875">
    <property type="entry name" value="Znf_CCHC_sf"/>
</dbReference>
<comment type="caution">
    <text evidence="3">The sequence shown here is derived from an EMBL/GenBank/DDBJ whole genome shotgun (WGS) entry which is preliminary data.</text>
</comment>
<dbReference type="PROSITE" id="PS50158">
    <property type="entry name" value="ZF_CCHC"/>
    <property type="match status" value="3"/>
</dbReference>
<dbReference type="AlphaFoldDB" id="A0A5J4WC71"/>
<dbReference type="EMBL" id="SNRW01002642">
    <property type="protein sequence ID" value="KAA6392152.1"/>
    <property type="molecule type" value="Genomic_DNA"/>
</dbReference>
<dbReference type="SUPFAM" id="SSF57756">
    <property type="entry name" value="Retrovirus zinc finger-like domains"/>
    <property type="match status" value="2"/>
</dbReference>
<evidence type="ECO:0000256" key="1">
    <source>
        <dbReference type="PROSITE-ProRule" id="PRU00047"/>
    </source>
</evidence>
<accession>A0A5J4WC71</accession>
<keyword evidence="1" id="KW-0862">Zinc</keyword>
<proteinExistence type="predicted"/>
<evidence type="ECO:0000313" key="3">
    <source>
        <dbReference type="EMBL" id="KAA6392152.1"/>
    </source>
</evidence>
<feature type="domain" description="CCHC-type" evidence="2">
    <location>
        <begin position="32"/>
        <end position="47"/>
    </location>
</feature>
<dbReference type="Proteomes" id="UP000324800">
    <property type="component" value="Unassembled WGS sequence"/>
</dbReference>
<dbReference type="SMART" id="SM00343">
    <property type="entry name" value="ZnF_C2HC"/>
    <property type="match status" value="3"/>
</dbReference>
<dbReference type="InterPro" id="IPR025836">
    <property type="entry name" value="Zn_knuckle_CX2CX4HX4C"/>
</dbReference>
<keyword evidence="1" id="KW-0863">Zinc-finger</keyword>
<name>A0A5J4WC71_9EUKA</name>
<sequence length="169" mass="19202">MQIQSDKGKQNEKQKINYSNQRDPYVAAITERCYHCGQMGHVFAHCPYHALTKATNLEERSIAEREIIKNRALARQLGKKNKGGEIYMRPNQDGNQEFNAEQGGGAGAQFDIGRDACFRCGRTGHTSKECTYEDTRMCFVCGGIGHVAKKCPIREKKKEAKKRMREEKN</sequence>
<gene>
    <name evidence="3" type="ORF">EZS28_012324</name>
</gene>
<dbReference type="GO" id="GO:0008270">
    <property type="term" value="F:zinc ion binding"/>
    <property type="evidence" value="ECO:0007669"/>
    <property type="project" value="UniProtKB-KW"/>
</dbReference>
<protein>
    <recommendedName>
        <fullName evidence="2">CCHC-type domain-containing protein</fullName>
    </recommendedName>
</protein>
<evidence type="ECO:0000313" key="4">
    <source>
        <dbReference type="Proteomes" id="UP000324800"/>
    </source>
</evidence>
<dbReference type="InterPro" id="IPR001878">
    <property type="entry name" value="Znf_CCHC"/>
</dbReference>
<evidence type="ECO:0000259" key="2">
    <source>
        <dbReference type="PROSITE" id="PS50158"/>
    </source>
</evidence>
<keyword evidence="1" id="KW-0479">Metal-binding</keyword>
<feature type="domain" description="CCHC-type" evidence="2">
    <location>
        <begin position="117"/>
        <end position="130"/>
    </location>
</feature>
<dbReference type="Gene3D" id="4.10.60.10">
    <property type="entry name" value="Zinc finger, CCHC-type"/>
    <property type="match status" value="1"/>
</dbReference>